<evidence type="ECO:0000256" key="6">
    <source>
        <dbReference type="ARBA" id="ARBA00023141"/>
    </source>
</evidence>
<keyword evidence="4 8" id="KW-0028">Amino-acid biosynthesis</keyword>
<dbReference type="PROSITE" id="PS00104">
    <property type="entry name" value="EPSP_SYNTHASE_1"/>
    <property type="match status" value="1"/>
</dbReference>
<comment type="subcellular location">
    <subcellularLocation>
        <location evidence="8">Cytoplasm</location>
    </subcellularLocation>
</comment>
<keyword evidence="3 8" id="KW-0963">Cytoplasm</keyword>
<comment type="caution">
    <text evidence="10">The sequence shown here is derived from an EMBL/GenBank/DDBJ whole genome shotgun (WGS) entry which is preliminary data.</text>
</comment>
<feature type="active site" description="Proton acceptor" evidence="8">
    <location>
        <position position="327"/>
    </location>
</feature>
<evidence type="ECO:0000256" key="7">
    <source>
        <dbReference type="ARBA" id="ARBA00044633"/>
    </source>
</evidence>
<comment type="pathway">
    <text evidence="1 8">Metabolic intermediate biosynthesis; chorismate biosynthesis; chorismate from D-erythrose 4-phosphate and phosphoenolpyruvate: step 6/7.</text>
</comment>
<accession>A0A5C6UP77</accession>
<feature type="binding site" evidence="8">
    <location>
        <position position="101"/>
    </location>
    <ligand>
        <name>phosphoenolpyruvate</name>
        <dbReference type="ChEBI" id="CHEBI:58702"/>
    </ligand>
</feature>
<feature type="binding site" evidence="8">
    <location>
        <position position="29"/>
    </location>
    <ligand>
        <name>phosphoenolpyruvate</name>
        <dbReference type="ChEBI" id="CHEBI:58702"/>
    </ligand>
</feature>
<feature type="binding site" evidence="8">
    <location>
        <position position="327"/>
    </location>
    <ligand>
        <name>3-phosphoshikimate</name>
        <dbReference type="ChEBI" id="CHEBI:145989"/>
    </ligand>
</feature>
<evidence type="ECO:0000256" key="4">
    <source>
        <dbReference type="ARBA" id="ARBA00022605"/>
    </source>
</evidence>
<dbReference type="GO" id="GO:0003866">
    <property type="term" value="F:3-phosphoshikimate 1-carboxyvinyltransferase activity"/>
    <property type="evidence" value="ECO:0007669"/>
    <property type="project" value="UniProtKB-UniRule"/>
</dbReference>
<dbReference type="NCBIfam" id="TIGR01356">
    <property type="entry name" value="aroA"/>
    <property type="match status" value="1"/>
</dbReference>
<evidence type="ECO:0000313" key="10">
    <source>
        <dbReference type="EMBL" id="TXC74440.1"/>
    </source>
</evidence>
<dbReference type="Proteomes" id="UP000321129">
    <property type="component" value="Unassembled WGS sequence"/>
</dbReference>
<evidence type="ECO:0000256" key="5">
    <source>
        <dbReference type="ARBA" id="ARBA00022679"/>
    </source>
</evidence>
<organism evidence="10 11">
    <name type="scientific">Flavisphingopyxis soli</name>
    <dbReference type="NCBI Taxonomy" id="2601267"/>
    <lineage>
        <taxon>Bacteria</taxon>
        <taxon>Pseudomonadati</taxon>
        <taxon>Pseudomonadota</taxon>
        <taxon>Alphaproteobacteria</taxon>
        <taxon>Sphingomonadales</taxon>
        <taxon>Sphingopyxidaceae</taxon>
        <taxon>Flavisphingopyxis</taxon>
    </lineage>
</organism>
<keyword evidence="6 8" id="KW-0057">Aromatic amino acid biosynthesis</keyword>
<dbReference type="OrthoDB" id="9809920at2"/>
<dbReference type="InterPro" id="IPR023193">
    <property type="entry name" value="EPSP_synthase_CS"/>
</dbReference>
<feature type="binding site" evidence="8">
    <location>
        <position position="354"/>
    </location>
    <ligand>
        <name>3-phosphoshikimate</name>
        <dbReference type="ChEBI" id="CHEBI:145989"/>
    </ligand>
</feature>
<evidence type="ECO:0000259" key="9">
    <source>
        <dbReference type="Pfam" id="PF00275"/>
    </source>
</evidence>
<reference evidence="10 11" key="1">
    <citation type="submission" date="2019-08" db="EMBL/GenBank/DDBJ databases">
        <title>Sphingorhabdus soil sp. nov., isolated from arctic soil.</title>
        <authorList>
            <person name="Liu Y."/>
        </authorList>
    </citation>
    <scope>NUCLEOTIDE SEQUENCE [LARGE SCALE GENOMIC DNA]</scope>
    <source>
        <strain evidence="10 11">D-2Q-5-6</strain>
    </source>
</reference>
<feature type="binding site" evidence="8">
    <location>
        <position position="358"/>
    </location>
    <ligand>
        <name>phosphoenolpyruvate</name>
        <dbReference type="ChEBI" id="CHEBI:58702"/>
    </ligand>
</feature>
<dbReference type="Gene3D" id="3.65.10.10">
    <property type="entry name" value="Enolpyruvate transferase domain"/>
    <property type="match status" value="2"/>
</dbReference>
<evidence type="ECO:0000256" key="8">
    <source>
        <dbReference type="HAMAP-Rule" id="MF_00210"/>
    </source>
</evidence>
<dbReference type="RefSeq" id="WP_147122544.1">
    <property type="nucleotide sequence ID" value="NZ_VOPY01000001.1"/>
</dbReference>
<feature type="binding site" evidence="8">
    <location>
        <position position="34"/>
    </location>
    <ligand>
        <name>3-phosphoshikimate</name>
        <dbReference type="ChEBI" id="CHEBI:145989"/>
    </ligand>
</feature>
<dbReference type="InterPro" id="IPR006264">
    <property type="entry name" value="EPSP_synthase"/>
</dbReference>
<evidence type="ECO:0000256" key="1">
    <source>
        <dbReference type="ARBA" id="ARBA00004811"/>
    </source>
</evidence>
<dbReference type="SUPFAM" id="SSF55205">
    <property type="entry name" value="EPT/RTPC-like"/>
    <property type="match status" value="1"/>
</dbReference>
<comment type="similarity">
    <text evidence="2 8">Belongs to the EPSP synthase family.</text>
</comment>
<dbReference type="InterPro" id="IPR036968">
    <property type="entry name" value="Enolpyruvate_Tfrase_sf"/>
</dbReference>
<feature type="binding site" evidence="8">
    <location>
        <position position="403"/>
    </location>
    <ligand>
        <name>phosphoenolpyruvate</name>
        <dbReference type="ChEBI" id="CHEBI:58702"/>
    </ligand>
</feature>
<feature type="binding site" evidence="8">
    <location>
        <position position="176"/>
    </location>
    <ligand>
        <name>3-phosphoshikimate</name>
        <dbReference type="ChEBI" id="CHEBI:145989"/>
    </ligand>
</feature>
<dbReference type="GO" id="GO:0009423">
    <property type="term" value="P:chorismate biosynthetic process"/>
    <property type="evidence" value="ECO:0007669"/>
    <property type="project" value="UniProtKB-UniRule"/>
</dbReference>
<dbReference type="GO" id="GO:0005737">
    <property type="term" value="C:cytoplasm"/>
    <property type="evidence" value="ECO:0007669"/>
    <property type="project" value="UniProtKB-SubCell"/>
</dbReference>
<feature type="binding site" evidence="8">
    <location>
        <position position="174"/>
    </location>
    <ligand>
        <name>3-phosphoshikimate</name>
        <dbReference type="ChEBI" id="CHEBI:145989"/>
    </ligand>
</feature>
<dbReference type="Pfam" id="PF00275">
    <property type="entry name" value="EPSP_synthase"/>
    <property type="match status" value="1"/>
</dbReference>
<dbReference type="PIRSF" id="PIRSF000505">
    <property type="entry name" value="EPSPS"/>
    <property type="match status" value="1"/>
</dbReference>
<comment type="subunit">
    <text evidence="8">Monomer.</text>
</comment>
<dbReference type="PANTHER" id="PTHR21090:SF5">
    <property type="entry name" value="PENTAFUNCTIONAL AROM POLYPEPTIDE"/>
    <property type="match status" value="1"/>
</dbReference>
<dbReference type="EMBL" id="VOPY01000001">
    <property type="protein sequence ID" value="TXC74440.1"/>
    <property type="molecule type" value="Genomic_DNA"/>
</dbReference>
<dbReference type="CDD" id="cd01556">
    <property type="entry name" value="EPSP_synthase"/>
    <property type="match status" value="1"/>
</dbReference>
<protein>
    <recommendedName>
        <fullName evidence="8">3-phosphoshikimate 1-carboxyvinyltransferase</fullName>
        <ecNumber evidence="8">2.5.1.19</ecNumber>
    </recommendedName>
    <alternativeName>
        <fullName evidence="8">5-enolpyruvylshikimate-3-phosphate synthase</fullName>
        <shortName evidence="8">EPSP synthase</shortName>
        <shortName evidence="8">EPSPS</shortName>
    </alternativeName>
</protein>
<dbReference type="HAMAP" id="MF_00210">
    <property type="entry name" value="EPSP_synth"/>
    <property type="match status" value="1"/>
</dbReference>
<feature type="domain" description="Enolpyruvate transferase" evidence="9">
    <location>
        <begin position="18"/>
        <end position="435"/>
    </location>
</feature>
<feature type="binding site" evidence="8">
    <location>
        <position position="129"/>
    </location>
    <ligand>
        <name>phosphoenolpyruvate</name>
        <dbReference type="ChEBI" id="CHEBI:58702"/>
    </ligand>
</feature>
<dbReference type="InterPro" id="IPR013792">
    <property type="entry name" value="RNA3'P_cycl/enolpyr_Trfase_a/b"/>
</dbReference>
<dbReference type="PANTHER" id="PTHR21090">
    <property type="entry name" value="AROM/DEHYDROQUINATE SYNTHASE"/>
    <property type="match status" value="1"/>
</dbReference>
<dbReference type="InterPro" id="IPR001986">
    <property type="entry name" value="Enolpyruvate_Tfrase_dom"/>
</dbReference>
<dbReference type="EC" id="2.5.1.19" evidence="8"/>
<dbReference type="GO" id="GO:0009073">
    <property type="term" value="P:aromatic amino acid family biosynthetic process"/>
    <property type="evidence" value="ECO:0007669"/>
    <property type="project" value="UniProtKB-KW"/>
</dbReference>
<dbReference type="AlphaFoldDB" id="A0A5C6UP77"/>
<evidence type="ECO:0000256" key="2">
    <source>
        <dbReference type="ARBA" id="ARBA00009948"/>
    </source>
</evidence>
<dbReference type="UniPathway" id="UPA00053">
    <property type="reaction ID" value="UER00089"/>
</dbReference>
<keyword evidence="11" id="KW-1185">Reference proteome</keyword>
<name>A0A5C6UP77_9SPHN</name>
<comment type="caution">
    <text evidence="8">Lacks conserved residue(s) required for the propagation of feature annotation.</text>
</comment>
<sequence length="445" mass="45025">MTHAADTPRPTRFAPSPPLLGTIAAPGDKSISHRAIILAGLAIGTSRISGLLDSGDVAATIGAMRAMGARIEQDGDDWVVQGVGVGGLMQPASALDMGNSGTSARLLMGLVASHAISATFIGDASLSRRPMARVAGPLADMGAAIDVAPGTRLPLSVRGIAPAIPLAYRLPIASAQVKSALLLAGLNTPGATRVIEPVATRDHSERMLAAFGADIAVETDGDGVRTIILTGRRDLSPCDLTVPGDISSAAFPIVAALLVPESRVTVTGVGINPRRAGLLRVLGEMGGDIVLANQRDVGGEPVADITASHSALHGTDIAADLASDMIDEFPILFVAASMAHGHTVARGLGELRHKEADRLGAMAAALAACGASARIDGDDMIIDGSGGAPLPGGATIAANHDHRIAMSMAVAGLVSRDGVTIDDMASVATSFPSFVPLIERLQAGA</sequence>
<dbReference type="FunFam" id="3.65.10.10:FF:000005">
    <property type="entry name" value="3-phosphoshikimate 1-carboxyvinyltransferase"/>
    <property type="match status" value="1"/>
</dbReference>
<proteinExistence type="inferred from homology"/>
<comment type="function">
    <text evidence="8">Catalyzes the transfer of the enolpyruvyl moiety of phosphoenolpyruvate (PEP) to the 5-hydroxyl of shikimate-3-phosphate (S3P) to produce enolpyruvyl shikimate-3-phosphate and inorganic phosphate.</text>
</comment>
<comment type="catalytic activity">
    <reaction evidence="7">
        <text>3-phosphoshikimate + phosphoenolpyruvate = 5-O-(1-carboxyvinyl)-3-phosphoshikimate + phosphate</text>
        <dbReference type="Rhea" id="RHEA:21256"/>
        <dbReference type="ChEBI" id="CHEBI:43474"/>
        <dbReference type="ChEBI" id="CHEBI:57701"/>
        <dbReference type="ChEBI" id="CHEBI:58702"/>
        <dbReference type="ChEBI" id="CHEBI:145989"/>
        <dbReference type="EC" id="2.5.1.19"/>
    </reaction>
    <physiologicalReaction direction="left-to-right" evidence="7">
        <dbReference type="Rhea" id="RHEA:21257"/>
    </physiologicalReaction>
</comment>
<feature type="binding site" evidence="8">
    <location>
        <position position="29"/>
    </location>
    <ligand>
        <name>3-phosphoshikimate</name>
        <dbReference type="ChEBI" id="CHEBI:145989"/>
    </ligand>
</feature>
<feature type="binding site" evidence="8">
    <location>
        <position position="176"/>
    </location>
    <ligand>
        <name>phosphoenolpyruvate</name>
        <dbReference type="ChEBI" id="CHEBI:58702"/>
    </ligand>
</feature>
<gene>
    <name evidence="8 10" type="primary">aroA</name>
    <name evidence="10" type="ORF">FSZ31_04180</name>
</gene>
<evidence type="ECO:0000256" key="3">
    <source>
        <dbReference type="ARBA" id="ARBA00022490"/>
    </source>
</evidence>
<keyword evidence="5 8" id="KW-0808">Transferase</keyword>
<evidence type="ECO:0000313" key="11">
    <source>
        <dbReference type="Proteomes" id="UP000321129"/>
    </source>
</evidence>
<feature type="binding site" evidence="8">
    <location>
        <position position="30"/>
    </location>
    <ligand>
        <name>3-phosphoshikimate</name>
        <dbReference type="ChEBI" id="CHEBI:145989"/>
    </ligand>
</feature>
<dbReference type="GO" id="GO:0008652">
    <property type="term" value="P:amino acid biosynthetic process"/>
    <property type="evidence" value="ECO:0007669"/>
    <property type="project" value="UniProtKB-KW"/>
</dbReference>